<evidence type="ECO:0000313" key="3">
    <source>
        <dbReference type="Proteomes" id="UP000253529"/>
    </source>
</evidence>
<organism evidence="2 3">
    <name type="scientific">Roseiarcus fermentans</name>
    <dbReference type="NCBI Taxonomy" id="1473586"/>
    <lineage>
        <taxon>Bacteria</taxon>
        <taxon>Pseudomonadati</taxon>
        <taxon>Pseudomonadota</taxon>
        <taxon>Alphaproteobacteria</taxon>
        <taxon>Hyphomicrobiales</taxon>
        <taxon>Roseiarcaceae</taxon>
        <taxon>Roseiarcus</taxon>
    </lineage>
</organism>
<proteinExistence type="predicted"/>
<dbReference type="EMBL" id="QNRK01000021">
    <property type="protein sequence ID" value="RBP09729.1"/>
    <property type="molecule type" value="Genomic_DNA"/>
</dbReference>
<dbReference type="RefSeq" id="WP_113890737.1">
    <property type="nucleotide sequence ID" value="NZ_QNRK01000021.1"/>
</dbReference>
<evidence type="ECO:0000313" key="2">
    <source>
        <dbReference type="EMBL" id="RBP09729.1"/>
    </source>
</evidence>
<keyword evidence="1" id="KW-0472">Membrane</keyword>
<sequence>MPIAILDALLVGFAATLGTIVIHGYVVHTIVMTLRRNLQRGVLGIRIRKNLTFVMSATLLAFAGHLVEIVLWAFALDMSGAVADFSSAIYASAGSYTTAGSDIVLASGWRLLGPLEAVCGMLMFGVSTAFIYAVINSLIHARFEDADRFLP</sequence>
<gene>
    <name evidence="2" type="ORF">DFR50_12175</name>
</gene>
<keyword evidence="1" id="KW-1133">Transmembrane helix</keyword>
<protein>
    <recommendedName>
        <fullName evidence="4">Ion channel</fullName>
    </recommendedName>
</protein>
<feature type="transmembrane region" description="Helical" evidence="1">
    <location>
        <begin position="115"/>
        <end position="135"/>
    </location>
</feature>
<name>A0A366F7J0_9HYPH</name>
<dbReference type="Proteomes" id="UP000253529">
    <property type="component" value="Unassembled WGS sequence"/>
</dbReference>
<accession>A0A366F7J0</accession>
<feature type="transmembrane region" description="Helical" evidence="1">
    <location>
        <begin position="51"/>
        <end position="75"/>
    </location>
</feature>
<comment type="caution">
    <text evidence="2">The sequence shown here is derived from an EMBL/GenBank/DDBJ whole genome shotgun (WGS) entry which is preliminary data.</text>
</comment>
<evidence type="ECO:0000256" key="1">
    <source>
        <dbReference type="SAM" id="Phobius"/>
    </source>
</evidence>
<reference evidence="2 3" key="1">
    <citation type="submission" date="2018-06" db="EMBL/GenBank/DDBJ databases">
        <title>Genomic Encyclopedia of Type Strains, Phase IV (KMG-IV): sequencing the most valuable type-strain genomes for metagenomic binning, comparative biology and taxonomic classification.</title>
        <authorList>
            <person name="Goeker M."/>
        </authorList>
    </citation>
    <scope>NUCLEOTIDE SEQUENCE [LARGE SCALE GENOMIC DNA]</scope>
    <source>
        <strain evidence="2 3">DSM 24875</strain>
    </source>
</reference>
<dbReference type="OrthoDB" id="2974133at2"/>
<feature type="transmembrane region" description="Helical" evidence="1">
    <location>
        <begin position="6"/>
        <end position="31"/>
    </location>
</feature>
<dbReference type="AlphaFoldDB" id="A0A366F7J0"/>
<keyword evidence="1" id="KW-0812">Transmembrane</keyword>
<dbReference type="SUPFAM" id="SSF81324">
    <property type="entry name" value="Voltage-gated potassium channels"/>
    <property type="match status" value="1"/>
</dbReference>
<evidence type="ECO:0008006" key="4">
    <source>
        <dbReference type="Google" id="ProtNLM"/>
    </source>
</evidence>
<keyword evidence="3" id="KW-1185">Reference proteome</keyword>